<evidence type="ECO:0000313" key="1">
    <source>
        <dbReference type="EMBL" id="KIJ97418.1"/>
    </source>
</evidence>
<reference evidence="1 2" key="1">
    <citation type="submission" date="2014-04" db="EMBL/GenBank/DDBJ databases">
        <authorList>
            <consortium name="DOE Joint Genome Institute"/>
            <person name="Kuo A."/>
            <person name="Kohler A."/>
            <person name="Nagy L.G."/>
            <person name="Floudas D."/>
            <person name="Copeland A."/>
            <person name="Barry K.W."/>
            <person name="Cichocki N."/>
            <person name="Veneault-Fourrey C."/>
            <person name="LaButti K."/>
            <person name="Lindquist E.A."/>
            <person name="Lipzen A."/>
            <person name="Lundell T."/>
            <person name="Morin E."/>
            <person name="Murat C."/>
            <person name="Sun H."/>
            <person name="Tunlid A."/>
            <person name="Henrissat B."/>
            <person name="Grigoriev I.V."/>
            <person name="Hibbett D.S."/>
            <person name="Martin F."/>
            <person name="Nordberg H.P."/>
            <person name="Cantor M.N."/>
            <person name="Hua S.X."/>
        </authorList>
    </citation>
    <scope>NUCLEOTIDE SEQUENCE [LARGE SCALE GENOMIC DNA]</scope>
    <source>
        <strain evidence="1 2">LaAM-08-1</strain>
    </source>
</reference>
<protein>
    <submittedName>
        <fullName evidence="1">Uncharacterized protein</fullName>
    </submittedName>
</protein>
<accession>A0A0C9X7U5</accession>
<dbReference type="EMBL" id="KN838694">
    <property type="protein sequence ID" value="KIJ97418.1"/>
    <property type="molecule type" value="Genomic_DNA"/>
</dbReference>
<keyword evidence="2" id="KW-1185">Reference proteome</keyword>
<gene>
    <name evidence="1" type="ORF">K443DRAFT_245553</name>
</gene>
<evidence type="ECO:0000313" key="2">
    <source>
        <dbReference type="Proteomes" id="UP000054477"/>
    </source>
</evidence>
<reference evidence="2" key="2">
    <citation type="submission" date="2015-01" db="EMBL/GenBank/DDBJ databases">
        <title>Evolutionary Origins and Diversification of the Mycorrhizal Mutualists.</title>
        <authorList>
            <consortium name="DOE Joint Genome Institute"/>
            <consortium name="Mycorrhizal Genomics Consortium"/>
            <person name="Kohler A."/>
            <person name="Kuo A."/>
            <person name="Nagy L.G."/>
            <person name="Floudas D."/>
            <person name="Copeland A."/>
            <person name="Barry K.W."/>
            <person name="Cichocki N."/>
            <person name="Veneault-Fourrey C."/>
            <person name="LaButti K."/>
            <person name="Lindquist E.A."/>
            <person name="Lipzen A."/>
            <person name="Lundell T."/>
            <person name="Morin E."/>
            <person name="Murat C."/>
            <person name="Riley R."/>
            <person name="Ohm R."/>
            <person name="Sun H."/>
            <person name="Tunlid A."/>
            <person name="Henrissat B."/>
            <person name="Grigoriev I.V."/>
            <person name="Hibbett D.S."/>
            <person name="Martin F."/>
        </authorList>
    </citation>
    <scope>NUCLEOTIDE SEQUENCE [LARGE SCALE GENOMIC DNA]</scope>
    <source>
        <strain evidence="2">LaAM-08-1</strain>
    </source>
</reference>
<organism evidence="1 2">
    <name type="scientific">Laccaria amethystina LaAM-08-1</name>
    <dbReference type="NCBI Taxonomy" id="1095629"/>
    <lineage>
        <taxon>Eukaryota</taxon>
        <taxon>Fungi</taxon>
        <taxon>Dikarya</taxon>
        <taxon>Basidiomycota</taxon>
        <taxon>Agaricomycotina</taxon>
        <taxon>Agaricomycetes</taxon>
        <taxon>Agaricomycetidae</taxon>
        <taxon>Agaricales</taxon>
        <taxon>Agaricineae</taxon>
        <taxon>Hydnangiaceae</taxon>
        <taxon>Laccaria</taxon>
    </lineage>
</organism>
<dbReference type="Proteomes" id="UP000054477">
    <property type="component" value="Unassembled WGS sequence"/>
</dbReference>
<name>A0A0C9X7U5_9AGAR</name>
<sequence>MVPRTSLNTKIFWKPIDNASTLGLCVGWEADLRIWNFQGHGSICQPCGMSGYCSALRYP</sequence>
<dbReference type="AlphaFoldDB" id="A0A0C9X7U5"/>
<proteinExistence type="predicted"/>
<dbReference type="HOGENOM" id="CLU_2961125_0_0_1"/>